<keyword evidence="2" id="KW-1185">Reference proteome</keyword>
<evidence type="ECO:0000313" key="1">
    <source>
        <dbReference type="EMBL" id="EYC13429.1"/>
    </source>
</evidence>
<protein>
    <submittedName>
        <fullName evidence="1">Uncharacterized protein</fullName>
    </submittedName>
</protein>
<dbReference type="EMBL" id="JARK01001380">
    <property type="protein sequence ID" value="EYC13429.1"/>
    <property type="molecule type" value="Genomic_DNA"/>
</dbReference>
<comment type="caution">
    <text evidence="1">The sequence shown here is derived from an EMBL/GenBank/DDBJ whole genome shotgun (WGS) entry which is preliminary data.</text>
</comment>
<dbReference type="Proteomes" id="UP000024635">
    <property type="component" value="Unassembled WGS sequence"/>
</dbReference>
<organism evidence="1 2">
    <name type="scientific">Ancylostoma ceylanicum</name>
    <dbReference type="NCBI Taxonomy" id="53326"/>
    <lineage>
        <taxon>Eukaryota</taxon>
        <taxon>Metazoa</taxon>
        <taxon>Ecdysozoa</taxon>
        <taxon>Nematoda</taxon>
        <taxon>Chromadorea</taxon>
        <taxon>Rhabditida</taxon>
        <taxon>Rhabditina</taxon>
        <taxon>Rhabditomorpha</taxon>
        <taxon>Strongyloidea</taxon>
        <taxon>Ancylostomatidae</taxon>
        <taxon>Ancylostomatinae</taxon>
        <taxon>Ancylostoma</taxon>
    </lineage>
</organism>
<evidence type="ECO:0000313" key="2">
    <source>
        <dbReference type="Proteomes" id="UP000024635"/>
    </source>
</evidence>
<reference evidence="2" key="1">
    <citation type="journal article" date="2015" name="Nat. Genet.">
        <title>The genome and transcriptome of the zoonotic hookworm Ancylostoma ceylanicum identify infection-specific gene families.</title>
        <authorList>
            <person name="Schwarz E.M."/>
            <person name="Hu Y."/>
            <person name="Antoshechkin I."/>
            <person name="Miller M.M."/>
            <person name="Sternberg P.W."/>
            <person name="Aroian R.V."/>
        </authorList>
    </citation>
    <scope>NUCLEOTIDE SEQUENCE</scope>
    <source>
        <strain evidence="2">HY135</strain>
    </source>
</reference>
<sequence length="76" mass="8673">MCVDDGDRARLDSPMEPTVALAQNDVGTAQENPYNVFHFVKESVYHFLSSERLLAVPLRTFNIVREAFVRMGRRTS</sequence>
<gene>
    <name evidence="1" type="primary">Acey_s0044.g986</name>
    <name evidence="1" type="ORF">Y032_0044g986</name>
</gene>
<proteinExistence type="predicted"/>
<accession>A0A016UDM7</accession>
<dbReference type="AlphaFoldDB" id="A0A016UDM7"/>
<name>A0A016UDM7_9BILA</name>